<dbReference type="SMART" id="SM00347">
    <property type="entry name" value="HTH_MARR"/>
    <property type="match status" value="1"/>
</dbReference>
<comment type="subcellular location">
    <subcellularLocation>
        <location evidence="1">Cytoplasm</location>
    </subcellularLocation>
</comment>
<dbReference type="PROSITE" id="PS50995">
    <property type="entry name" value="HTH_MARR_2"/>
    <property type="match status" value="1"/>
</dbReference>
<dbReference type="Proteomes" id="UP000287823">
    <property type="component" value="Unassembled WGS sequence"/>
</dbReference>
<dbReference type="RefSeq" id="WP_126797643.1">
    <property type="nucleotide sequence ID" value="NZ_PIPO01000001.1"/>
</dbReference>
<dbReference type="EMBL" id="PIPO01000001">
    <property type="protein sequence ID" value="RUO34579.1"/>
    <property type="molecule type" value="Genomic_DNA"/>
</dbReference>
<comment type="caution">
    <text evidence="3">The sequence shown here is derived from an EMBL/GenBank/DDBJ whole genome shotgun (WGS) entry which is preliminary data.</text>
</comment>
<proteinExistence type="predicted"/>
<gene>
    <name evidence="3" type="ORF">CWE14_00835</name>
</gene>
<protein>
    <submittedName>
        <fullName evidence="3">MarR family transcriptional regulator</fullName>
    </submittedName>
</protein>
<evidence type="ECO:0000259" key="2">
    <source>
        <dbReference type="PROSITE" id="PS50995"/>
    </source>
</evidence>
<dbReference type="InterPro" id="IPR039422">
    <property type="entry name" value="MarR/SlyA-like"/>
</dbReference>
<evidence type="ECO:0000313" key="3">
    <source>
        <dbReference type="EMBL" id="RUO34579.1"/>
    </source>
</evidence>
<accession>A0A432WLM1</accession>
<dbReference type="PANTHER" id="PTHR33164">
    <property type="entry name" value="TRANSCRIPTIONAL REGULATOR, MARR FAMILY"/>
    <property type="match status" value="1"/>
</dbReference>
<keyword evidence="4" id="KW-1185">Reference proteome</keyword>
<dbReference type="PANTHER" id="PTHR33164:SF5">
    <property type="entry name" value="ORGANIC HYDROPEROXIDE RESISTANCE TRANSCRIPTIONAL REGULATOR"/>
    <property type="match status" value="1"/>
</dbReference>
<dbReference type="GO" id="GO:0003700">
    <property type="term" value="F:DNA-binding transcription factor activity"/>
    <property type="evidence" value="ECO:0007669"/>
    <property type="project" value="InterPro"/>
</dbReference>
<dbReference type="GO" id="GO:0006950">
    <property type="term" value="P:response to stress"/>
    <property type="evidence" value="ECO:0007669"/>
    <property type="project" value="TreeGrafter"/>
</dbReference>
<sequence length="144" mass="15934">MTKIPRSVASELSFALHAAANRMVRLHKPFLEPLGLTFSQYLVTLELLNGAPLSVGELCTRLDMETGTLTPLLKRLQAAGVLTRTRDPSDERRVLIDLSMHSRGMEEELRGIPDKIRVACQLTADELETLRLTLDGLGRPLADS</sequence>
<dbReference type="InterPro" id="IPR036388">
    <property type="entry name" value="WH-like_DNA-bd_sf"/>
</dbReference>
<dbReference type="AlphaFoldDB" id="A0A432WLM1"/>
<dbReference type="InterPro" id="IPR000835">
    <property type="entry name" value="HTH_MarR-typ"/>
</dbReference>
<name>A0A432WLM1_9GAMM</name>
<dbReference type="SUPFAM" id="SSF46785">
    <property type="entry name" value="Winged helix' DNA-binding domain"/>
    <property type="match status" value="1"/>
</dbReference>
<feature type="domain" description="HTH marR-type" evidence="2">
    <location>
        <begin position="9"/>
        <end position="139"/>
    </location>
</feature>
<reference evidence="3 4" key="1">
    <citation type="journal article" date="2011" name="Front. Microbiol.">
        <title>Genomic signatures of strain selection and enhancement in Bacillus atrophaeus var. globigii, a historical biowarfare simulant.</title>
        <authorList>
            <person name="Gibbons H.S."/>
            <person name="Broomall S.M."/>
            <person name="McNew L.A."/>
            <person name="Daligault H."/>
            <person name="Chapman C."/>
            <person name="Bruce D."/>
            <person name="Karavis M."/>
            <person name="Krepps M."/>
            <person name="McGregor P.A."/>
            <person name="Hong C."/>
            <person name="Park K.H."/>
            <person name="Akmal A."/>
            <person name="Feldman A."/>
            <person name="Lin J.S."/>
            <person name="Chang W.E."/>
            <person name="Higgs B.W."/>
            <person name="Demirev P."/>
            <person name="Lindquist J."/>
            <person name="Liem A."/>
            <person name="Fochler E."/>
            <person name="Read T.D."/>
            <person name="Tapia R."/>
            <person name="Johnson S."/>
            <person name="Bishop-Lilly K.A."/>
            <person name="Detter C."/>
            <person name="Han C."/>
            <person name="Sozhamannan S."/>
            <person name="Rosenzweig C.N."/>
            <person name="Skowronski E.W."/>
        </authorList>
    </citation>
    <scope>NUCLEOTIDE SEQUENCE [LARGE SCALE GENOMIC DNA]</scope>
    <source>
        <strain evidence="3 4">Y4G10-17</strain>
    </source>
</reference>
<evidence type="ECO:0000313" key="4">
    <source>
        <dbReference type="Proteomes" id="UP000287823"/>
    </source>
</evidence>
<dbReference type="Pfam" id="PF12802">
    <property type="entry name" value="MarR_2"/>
    <property type="match status" value="1"/>
</dbReference>
<organism evidence="3 4">
    <name type="scientific">Aliidiomarina soli</name>
    <dbReference type="NCBI Taxonomy" id="1928574"/>
    <lineage>
        <taxon>Bacteria</taxon>
        <taxon>Pseudomonadati</taxon>
        <taxon>Pseudomonadota</taxon>
        <taxon>Gammaproteobacteria</taxon>
        <taxon>Alteromonadales</taxon>
        <taxon>Idiomarinaceae</taxon>
        <taxon>Aliidiomarina</taxon>
    </lineage>
</organism>
<dbReference type="GO" id="GO:0005737">
    <property type="term" value="C:cytoplasm"/>
    <property type="evidence" value="ECO:0007669"/>
    <property type="project" value="UniProtKB-SubCell"/>
</dbReference>
<dbReference type="Gene3D" id="1.10.10.10">
    <property type="entry name" value="Winged helix-like DNA-binding domain superfamily/Winged helix DNA-binding domain"/>
    <property type="match status" value="1"/>
</dbReference>
<dbReference type="InterPro" id="IPR036390">
    <property type="entry name" value="WH_DNA-bd_sf"/>
</dbReference>
<evidence type="ECO:0000256" key="1">
    <source>
        <dbReference type="ARBA" id="ARBA00004496"/>
    </source>
</evidence>